<dbReference type="Proteomes" id="UP000216998">
    <property type="component" value="Unassembled WGS sequence"/>
</dbReference>
<dbReference type="PANTHER" id="PTHR43792:SF1">
    <property type="entry name" value="N-ACETYLTRANSFERASE DOMAIN-CONTAINING PROTEIN"/>
    <property type="match status" value="1"/>
</dbReference>
<evidence type="ECO:0000313" key="3">
    <source>
        <dbReference type="Proteomes" id="UP000216998"/>
    </source>
</evidence>
<gene>
    <name evidence="2" type="ORF">CHU95_15915</name>
</gene>
<dbReference type="RefSeq" id="WP_094457337.1">
    <property type="nucleotide sequence ID" value="NZ_NOXU01000031.1"/>
</dbReference>
<name>A0A255YUG6_9PROT</name>
<dbReference type="OrthoDB" id="6293260at2"/>
<reference evidence="2 3" key="1">
    <citation type="submission" date="2017-07" db="EMBL/GenBank/DDBJ databases">
        <title>Niveispirillum cyanobacteriorum sp. nov., isolated from cyanobacterial aggregates in a eutrophic lake.</title>
        <authorList>
            <person name="Cai H."/>
        </authorList>
    </citation>
    <scope>NUCLEOTIDE SEQUENCE [LARGE SCALE GENOMIC DNA]</scope>
    <source>
        <strain evidence="3">TH1-14</strain>
    </source>
</reference>
<evidence type="ECO:0000259" key="1">
    <source>
        <dbReference type="PROSITE" id="PS51186"/>
    </source>
</evidence>
<sequence>MIHTDHLILRPWLDSDLDALTALNDDPAIYQWLAGPFTREMNAASIQRQQGFQAEHGFCYWAVVEKASGQLIGMAGLMPVTFDAGFLPAVEIGWRLSSAFQGKGYATEAAKAALAHGFGPAGLDEIVSFTVPHNKASRAVMERIGLRHEPAMDFDHPRLPEGHPLRRHVFYRVRRGATS</sequence>
<dbReference type="Gene3D" id="3.40.630.30">
    <property type="match status" value="1"/>
</dbReference>
<protein>
    <recommendedName>
        <fullName evidence="1">N-acetyltransferase domain-containing protein</fullName>
    </recommendedName>
</protein>
<dbReference type="PANTHER" id="PTHR43792">
    <property type="entry name" value="GNAT FAMILY, PUTATIVE (AFU_ORTHOLOGUE AFUA_3G00765)-RELATED-RELATED"/>
    <property type="match status" value="1"/>
</dbReference>
<dbReference type="SUPFAM" id="SSF55729">
    <property type="entry name" value="Acyl-CoA N-acyltransferases (Nat)"/>
    <property type="match status" value="1"/>
</dbReference>
<dbReference type="GO" id="GO:0016747">
    <property type="term" value="F:acyltransferase activity, transferring groups other than amino-acyl groups"/>
    <property type="evidence" value="ECO:0007669"/>
    <property type="project" value="InterPro"/>
</dbReference>
<dbReference type="InterPro" id="IPR000182">
    <property type="entry name" value="GNAT_dom"/>
</dbReference>
<dbReference type="InterPro" id="IPR016181">
    <property type="entry name" value="Acyl_CoA_acyltransferase"/>
</dbReference>
<dbReference type="AlphaFoldDB" id="A0A255YUG6"/>
<comment type="caution">
    <text evidence="2">The sequence shown here is derived from an EMBL/GenBank/DDBJ whole genome shotgun (WGS) entry which is preliminary data.</text>
</comment>
<dbReference type="Pfam" id="PF13302">
    <property type="entry name" value="Acetyltransf_3"/>
    <property type="match status" value="1"/>
</dbReference>
<dbReference type="PROSITE" id="PS51186">
    <property type="entry name" value="GNAT"/>
    <property type="match status" value="1"/>
</dbReference>
<accession>A0A255YUG6</accession>
<keyword evidence="3" id="KW-1185">Reference proteome</keyword>
<dbReference type="InterPro" id="IPR051531">
    <property type="entry name" value="N-acetyltransferase"/>
</dbReference>
<proteinExistence type="predicted"/>
<evidence type="ECO:0000313" key="2">
    <source>
        <dbReference type="EMBL" id="OYQ32295.1"/>
    </source>
</evidence>
<dbReference type="EMBL" id="NOXU01000031">
    <property type="protein sequence ID" value="OYQ32295.1"/>
    <property type="molecule type" value="Genomic_DNA"/>
</dbReference>
<organism evidence="2 3">
    <name type="scientific">Niveispirillum lacus</name>
    <dbReference type="NCBI Taxonomy" id="1981099"/>
    <lineage>
        <taxon>Bacteria</taxon>
        <taxon>Pseudomonadati</taxon>
        <taxon>Pseudomonadota</taxon>
        <taxon>Alphaproteobacteria</taxon>
        <taxon>Rhodospirillales</taxon>
        <taxon>Azospirillaceae</taxon>
        <taxon>Niveispirillum</taxon>
    </lineage>
</organism>
<feature type="domain" description="N-acetyltransferase" evidence="1">
    <location>
        <begin position="7"/>
        <end position="166"/>
    </location>
</feature>